<dbReference type="EMBL" id="FR824066">
    <property type="protein sequence ID" value="CCA16386.1"/>
    <property type="molecule type" value="Genomic_DNA"/>
</dbReference>
<dbReference type="HOGENOM" id="CLU_2594777_0_0_1"/>
<protein>
    <submittedName>
        <fullName evidence="1">AlNc14C21G2160 protein</fullName>
    </submittedName>
</protein>
<dbReference type="AlphaFoldDB" id="F0W5J5"/>
<reference evidence="1" key="1">
    <citation type="journal article" date="2011" name="PLoS Biol.">
        <title>Gene gain and loss during evolution of obligate parasitism in the white rust pathogen of Arabidopsis thaliana.</title>
        <authorList>
            <person name="Kemen E."/>
            <person name="Gardiner A."/>
            <person name="Schultz-Larsen T."/>
            <person name="Kemen A.C."/>
            <person name="Balmuth A.L."/>
            <person name="Robert-Seilaniantz A."/>
            <person name="Bailey K."/>
            <person name="Holub E."/>
            <person name="Studholme D.J."/>
            <person name="Maclean D."/>
            <person name="Jones J.D."/>
        </authorList>
    </citation>
    <scope>NUCLEOTIDE SEQUENCE</scope>
</reference>
<sequence length="80" mass="9545">MKLYSSLFFPDTKRHISSLAKSNRWRCTLSIPLNQTGYRTRPVSILYFRGIDSGINLRYLYAFLHQVYQVCKRWPTLMII</sequence>
<gene>
    <name evidence="1" type="primary">AlNc14C21G2160</name>
    <name evidence="1" type="ORF">ALNC14_025290</name>
</gene>
<accession>F0W5J5</accession>
<reference evidence="1" key="2">
    <citation type="submission" date="2011-02" db="EMBL/GenBank/DDBJ databases">
        <authorList>
            <person name="MacLean D."/>
        </authorList>
    </citation>
    <scope>NUCLEOTIDE SEQUENCE</scope>
</reference>
<proteinExistence type="predicted"/>
<name>F0W5J5_9STRA</name>
<evidence type="ECO:0000313" key="1">
    <source>
        <dbReference type="EMBL" id="CCA16386.1"/>
    </source>
</evidence>
<organism evidence="1">
    <name type="scientific">Albugo laibachii Nc14</name>
    <dbReference type="NCBI Taxonomy" id="890382"/>
    <lineage>
        <taxon>Eukaryota</taxon>
        <taxon>Sar</taxon>
        <taxon>Stramenopiles</taxon>
        <taxon>Oomycota</taxon>
        <taxon>Peronosporomycetes</taxon>
        <taxon>Albuginales</taxon>
        <taxon>Albuginaceae</taxon>
        <taxon>Albugo</taxon>
    </lineage>
</organism>